<evidence type="ECO:0000256" key="1">
    <source>
        <dbReference type="ARBA" id="ARBA00022679"/>
    </source>
</evidence>
<dbReference type="PROSITE" id="PS51186">
    <property type="entry name" value="GNAT"/>
    <property type="match status" value="1"/>
</dbReference>
<feature type="domain" description="N-acetyltransferase" evidence="3">
    <location>
        <begin position="1"/>
        <end position="141"/>
    </location>
</feature>
<evidence type="ECO:0000256" key="2">
    <source>
        <dbReference type="ARBA" id="ARBA00023315"/>
    </source>
</evidence>
<sequence>MVIRTARASDAQALAGLLGQLGYPNTTRFVQKKLMRFSKKDDRVFVATLRGQVIGFASCHIVPLIHQSGNLCRITAIIVAHGFRNSNIGHTLMQVVERHARSRRCTKIEVTSGQHRSKAHRFYGRLGYREVSRRFLKDLGT</sequence>
<dbReference type="Proteomes" id="UP000051373">
    <property type="component" value="Unassembled WGS sequence"/>
</dbReference>
<organism evidence="4 5">
    <name type="scientific">candidate division WOR_3 bacterium SM23_42</name>
    <dbReference type="NCBI Taxonomy" id="1703779"/>
    <lineage>
        <taxon>Bacteria</taxon>
        <taxon>Bacteria division WOR-3</taxon>
    </lineage>
</organism>
<reference evidence="4 5" key="1">
    <citation type="journal article" date="2015" name="Microbiome">
        <title>Genomic resolution of linkages in carbon, nitrogen, and sulfur cycling among widespread estuary sediment bacteria.</title>
        <authorList>
            <person name="Baker B.J."/>
            <person name="Lazar C.S."/>
            <person name="Teske A.P."/>
            <person name="Dick G.J."/>
        </authorList>
    </citation>
    <scope>NUCLEOTIDE SEQUENCE [LARGE SCALE GENOMIC DNA]</scope>
    <source>
        <strain evidence="4">SM23_42</strain>
    </source>
</reference>
<dbReference type="GO" id="GO:0016747">
    <property type="term" value="F:acyltransferase activity, transferring groups other than amino-acyl groups"/>
    <property type="evidence" value="ECO:0007669"/>
    <property type="project" value="InterPro"/>
</dbReference>
<gene>
    <name evidence="4" type="ORF">AMJ83_09410</name>
</gene>
<keyword evidence="1" id="KW-0808">Transferase</keyword>
<evidence type="ECO:0000259" key="3">
    <source>
        <dbReference type="PROSITE" id="PS51186"/>
    </source>
</evidence>
<dbReference type="PANTHER" id="PTHR43877">
    <property type="entry name" value="AMINOALKYLPHOSPHONATE N-ACETYLTRANSFERASE-RELATED-RELATED"/>
    <property type="match status" value="1"/>
</dbReference>
<dbReference type="InterPro" id="IPR050832">
    <property type="entry name" value="Bact_Acetyltransf"/>
</dbReference>
<proteinExistence type="predicted"/>
<dbReference type="Gene3D" id="3.40.630.30">
    <property type="match status" value="1"/>
</dbReference>
<dbReference type="InterPro" id="IPR016181">
    <property type="entry name" value="Acyl_CoA_acyltransferase"/>
</dbReference>
<comment type="caution">
    <text evidence="4">The sequence shown here is derived from an EMBL/GenBank/DDBJ whole genome shotgun (WGS) entry which is preliminary data.</text>
</comment>
<evidence type="ECO:0000313" key="5">
    <source>
        <dbReference type="Proteomes" id="UP000051373"/>
    </source>
</evidence>
<dbReference type="EMBL" id="LJUJ01000023">
    <property type="protein sequence ID" value="KPK62891.1"/>
    <property type="molecule type" value="Genomic_DNA"/>
</dbReference>
<accession>A0A0S8FSZ0</accession>
<dbReference type="CDD" id="cd04301">
    <property type="entry name" value="NAT_SF"/>
    <property type="match status" value="1"/>
</dbReference>
<name>A0A0S8FSZ0_UNCW3</name>
<dbReference type="SUPFAM" id="SSF55729">
    <property type="entry name" value="Acyl-CoA N-acyltransferases (Nat)"/>
    <property type="match status" value="1"/>
</dbReference>
<keyword evidence="2" id="KW-0012">Acyltransferase</keyword>
<dbReference type="InterPro" id="IPR000182">
    <property type="entry name" value="GNAT_dom"/>
</dbReference>
<dbReference type="AlphaFoldDB" id="A0A0S8FSZ0"/>
<protein>
    <recommendedName>
        <fullName evidence="3">N-acetyltransferase domain-containing protein</fullName>
    </recommendedName>
</protein>
<evidence type="ECO:0000313" key="4">
    <source>
        <dbReference type="EMBL" id="KPK62891.1"/>
    </source>
</evidence>
<dbReference type="Pfam" id="PF00583">
    <property type="entry name" value="Acetyltransf_1"/>
    <property type="match status" value="1"/>
</dbReference>
<dbReference type="STRING" id="1703779.AMJ83_09410"/>